<feature type="domain" description="PPM-type phosphatase" evidence="4">
    <location>
        <begin position="329"/>
        <end position="554"/>
    </location>
</feature>
<dbReference type="InterPro" id="IPR029016">
    <property type="entry name" value="GAF-like_dom_sf"/>
</dbReference>
<reference evidence="6" key="1">
    <citation type="submission" date="2016-06" db="EMBL/GenBank/DDBJ databases">
        <authorList>
            <person name="Varghese N."/>
            <person name="Submissions Spin"/>
        </authorList>
    </citation>
    <scope>NUCLEOTIDE SEQUENCE [LARGE SCALE GENOMIC DNA]</scope>
    <source>
        <strain evidence="6">DSM 45577</strain>
    </source>
</reference>
<dbReference type="InterPro" id="IPR035965">
    <property type="entry name" value="PAS-like_dom_sf"/>
</dbReference>
<feature type="region of interest" description="Disordered" evidence="2">
    <location>
        <begin position="555"/>
        <end position="579"/>
    </location>
</feature>
<feature type="compositionally biased region" description="Polar residues" evidence="2">
    <location>
        <begin position="557"/>
        <end position="579"/>
    </location>
</feature>
<dbReference type="InterPro" id="IPR001932">
    <property type="entry name" value="PPM-type_phosphatase-like_dom"/>
</dbReference>
<dbReference type="SMART" id="SM00331">
    <property type="entry name" value="PP2C_SIG"/>
    <property type="match status" value="1"/>
</dbReference>
<dbReference type="RefSeq" id="WP_229688516.1">
    <property type="nucleotide sequence ID" value="NZ_BMMJ01000010.1"/>
</dbReference>
<dbReference type="Pfam" id="PF07228">
    <property type="entry name" value="SpoIIE"/>
    <property type="match status" value="1"/>
</dbReference>
<evidence type="ECO:0000256" key="1">
    <source>
        <dbReference type="ARBA" id="ARBA00022801"/>
    </source>
</evidence>
<keyword evidence="6" id="KW-1185">Reference proteome</keyword>
<name>A0A1C6V681_9ACTN</name>
<evidence type="ECO:0000313" key="5">
    <source>
        <dbReference type="EMBL" id="SCL61869.1"/>
    </source>
</evidence>
<protein>
    <submittedName>
        <fullName evidence="5">Stage II sporulation protein E (SpoIIE)</fullName>
    </submittedName>
</protein>
<sequence>MTTLRRGGLAGPVSGAGQVSRRTPRTADETRIPTDDRLARELLDGLAEAVVTTDGAGKVTLVNAMAAELLPEVSPGADLAGCPVPTLARAVAAGADSFDTEHHDRRLRGTRRPLAGGGYAWYVRDVTEEHARTDALLAERSRTAFLAQAGSRLGVSLHRDQTLRTTVTLPVPYLADAAIAVHLPPPPAEHAPHWVRYADGDPTPGSGTGSWQLTGAVPGLAAALDGDAGDPSPWLDAELADLAALLPATFGRPGTVLVSPMMGAGGPAGALVLVRRAGRAGFDTRDIDLAREFAARAGAALATADLYGEQTHLARVLQNSLLPPDLPRVPGISLAGGYRAAGDSLRIGGDFYDVFRTGDGGMFALGDVCGKGVGAAVLTGRVRQSLQTLRLVEHRPLALIELLNRALFDTPDAARRSQFTTLLLGSMTHQPDGGLRLRIAGGGHPAPLVLRADGTVTPVRVGGMPIGALADARFAEVEIRLAPGELLLAHTDGITEARGGPQDLEMFGEHRLHRALAAGAGLPPAAVVDRLLQLVDEWLDGQSHDDIAMLAIGTDPESCSSRRSGTTESCSSRRSGTTE</sequence>
<dbReference type="SUPFAM" id="SSF81606">
    <property type="entry name" value="PP2C-like"/>
    <property type="match status" value="1"/>
</dbReference>
<dbReference type="SMART" id="SM00065">
    <property type="entry name" value="GAF"/>
    <property type="match status" value="1"/>
</dbReference>
<dbReference type="InterPro" id="IPR003018">
    <property type="entry name" value="GAF"/>
</dbReference>
<dbReference type="EMBL" id="FMIA01000002">
    <property type="protein sequence ID" value="SCL61869.1"/>
    <property type="molecule type" value="Genomic_DNA"/>
</dbReference>
<evidence type="ECO:0000256" key="2">
    <source>
        <dbReference type="SAM" id="MobiDB-lite"/>
    </source>
</evidence>
<evidence type="ECO:0000259" key="4">
    <source>
        <dbReference type="SMART" id="SM00331"/>
    </source>
</evidence>
<feature type="domain" description="GAF" evidence="3">
    <location>
        <begin position="158"/>
        <end position="311"/>
    </location>
</feature>
<evidence type="ECO:0000313" key="6">
    <source>
        <dbReference type="Proteomes" id="UP000198937"/>
    </source>
</evidence>
<gene>
    <name evidence="5" type="ORF">GA0070617_4787</name>
</gene>
<dbReference type="InterPro" id="IPR036457">
    <property type="entry name" value="PPM-type-like_dom_sf"/>
</dbReference>
<dbReference type="PANTHER" id="PTHR43156:SF2">
    <property type="entry name" value="STAGE II SPORULATION PROTEIN E"/>
    <property type="match status" value="1"/>
</dbReference>
<dbReference type="PANTHER" id="PTHR43156">
    <property type="entry name" value="STAGE II SPORULATION PROTEIN E-RELATED"/>
    <property type="match status" value="1"/>
</dbReference>
<dbReference type="SUPFAM" id="SSF55781">
    <property type="entry name" value="GAF domain-like"/>
    <property type="match status" value="1"/>
</dbReference>
<keyword evidence="1" id="KW-0378">Hydrolase</keyword>
<feature type="region of interest" description="Disordered" evidence="2">
    <location>
        <begin position="1"/>
        <end position="33"/>
    </location>
</feature>
<proteinExistence type="predicted"/>
<accession>A0A1C6V681</accession>
<dbReference type="Gene3D" id="3.60.40.10">
    <property type="entry name" value="PPM-type phosphatase domain"/>
    <property type="match status" value="1"/>
</dbReference>
<dbReference type="Proteomes" id="UP000198937">
    <property type="component" value="Unassembled WGS sequence"/>
</dbReference>
<dbReference type="Gene3D" id="3.30.450.40">
    <property type="match status" value="1"/>
</dbReference>
<evidence type="ECO:0000259" key="3">
    <source>
        <dbReference type="SMART" id="SM00065"/>
    </source>
</evidence>
<dbReference type="SUPFAM" id="SSF55785">
    <property type="entry name" value="PYP-like sensor domain (PAS domain)"/>
    <property type="match status" value="1"/>
</dbReference>
<dbReference type="InterPro" id="IPR052016">
    <property type="entry name" value="Bact_Sigma-Reg"/>
</dbReference>
<organism evidence="5 6">
    <name type="scientific">Micromonospora yangpuensis</name>
    <dbReference type="NCBI Taxonomy" id="683228"/>
    <lineage>
        <taxon>Bacteria</taxon>
        <taxon>Bacillati</taxon>
        <taxon>Actinomycetota</taxon>
        <taxon>Actinomycetes</taxon>
        <taxon>Micromonosporales</taxon>
        <taxon>Micromonosporaceae</taxon>
        <taxon>Micromonospora</taxon>
    </lineage>
</organism>
<dbReference type="GO" id="GO:0016791">
    <property type="term" value="F:phosphatase activity"/>
    <property type="evidence" value="ECO:0007669"/>
    <property type="project" value="TreeGrafter"/>
</dbReference>
<dbReference type="STRING" id="683228.GA0070617_4787"/>
<dbReference type="AlphaFoldDB" id="A0A1C6V681"/>